<name>A0A0B6Y4Y2_9EUPU</name>
<dbReference type="GO" id="GO:0044325">
    <property type="term" value="F:transmembrane transporter binding"/>
    <property type="evidence" value="ECO:0007669"/>
    <property type="project" value="TreeGrafter"/>
</dbReference>
<reference evidence="4" key="1">
    <citation type="submission" date="2014-12" db="EMBL/GenBank/DDBJ databases">
        <title>Insight into the proteome of Arion vulgaris.</title>
        <authorList>
            <person name="Aradska J."/>
            <person name="Bulat T."/>
            <person name="Smidak R."/>
            <person name="Sarate P."/>
            <person name="Gangsoo J."/>
            <person name="Sialana F."/>
            <person name="Bilban M."/>
            <person name="Lubec G."/>
        </authorList>
    </citation>
    <scope>NUCLEOTIDE SEQUENCE</scope>
    <source>
        <tissue evidence="4">Skin</tissue>
    </source>
</reference>
<dbReference type="InterPro" id="IPR035892">
    <property type="entry name" value="C2_domain_sf"/>
</dbReference>
<proteinExistence type="predicted"/>
<dbReference type="GO" id="GO:0006887">
    <property type="term" value="P:exocytosis"/>
    <property type="evidence" value="ECO:0007669"/>
    <property type="project" value="InterPro"/>
</dbReference>
<dbReference type="InterPro" id="IPR039032">
    <property type="entry name" value="Rim-like"/>
</dbReference>
<organism evidence="4">
    <name type="scientific">Arion vulgaris</name>
    <dbReference type="NCBI Taxonomy" id="1028688"/>
    <lineage>
        <taxon>Eukaryota</taxon>
        <taxon>Metazoa</taxon>
        <taxon>Spiralia</taxon>
        <taxon>Lophotrochozoa</taxon>
        <taxon>Mollusca</taxon>
        <taxon>Gastropoda</taxon>
        <taxon>Heterobranchia</taxon>
        <taxon>Euthyneura</taxon>
        <taxon>Panpulmonata</taxon>
        <taxon>Eupulmonata</taxon>
        <taxon>Stylommatophora</taxon>
        <taxon>Helicina</taxon>
        <taxon>Arionoidea</taxon>
        <taxon>Arionidae</taxon>
        <taxon>Arion</taxon>
    </lineage>
</organism>
<dbReference type="EMBL" id="HACG01003695">
    <property type="protein sequence ID" value="CEK50560.1"/>
    <property type="molecule type" value="Transcribed_RNA"/>
</dbReference>
<dbReference type="SUPFAM" id="SSF49562">
    <property type="entry name" value="C2 domain (Calcium/lipid-binding domain, CaLB)"/>
    <property type="match status" value="1"/>
</dbReference>
<keyword evidence="1" id="KW-0770">Synapse</keyword>
<evidence type="ECO:0000259" key="3">
    <source>
        <dbReference type="PROSITE" id="PS50004"/>
    </source>
</evidence>
<dbReference type="PANTHER" id="PTHR12157:SF21">
    <property type="entry name" value="RAB3 INTERACTING MOLECULE, ISOFORM F"/>
    <property type="match status" value="1"/>
</dbReference>
<dbReference type="Gene3D" id="2.60.40.150">
    <property type="entry name" value="C2 domain"/>
    <property type="match status" value="1"/>
</dbReference>
<dbReference type="GO" id="GO:0031267">
    <property type="term" value="F:small GTPase binding"/>
    <property type="evidence" value="ECO:0007669"/>
    <property type="project" value="InterPro"/>
</dbReference>
<gene>
    <name evidence="4" type="primary">ORF11119</name>
</gene>
<comment type="subcellular location">
    <subcellularLocation>
        <location evidence="2">Synapse</location>
    </subcellularLocation>
</comment>
<evidence type="ECO:0000313" key="4">
    <source>
        <dbReference type="EMBL" id="CEK50560.1"/>
    </source>
</evidence>
<accession>A0A0B6Y4Y2</accession>
<sequence>NLGTFVAISVVSGSRVSLETELQAVESCPEWNQTFVLSGVSLTEVVSRALQLSVWNREECCDIFIGEVLLDLSQTQLDNQPIWFSLEDHDENSCPLLLRRERCSAMKSSGCMGHQQKD</sequence>
<protein>
    <recommendedName>
        <fullName evidence="3">C2 domain-containing protein</fullName>
    </recommendedName>
</protein>
<dbReference type="InterPro" id="IPR000008">
    <property type="entry name" value="C2_dom"/>
</dbReference>
<dbReference type="PANTHER" id="PTHR12157">
    <property type="entry name" value="REGULATING SYNAPTIC MEMBRANE EXOCYTOSIS PROTEIN"/>
    <property type="match status" value="1"/>
</dbReference>
<dbReference type="GO" id="GO:0042391">
    <property type="term" value="P:regulation of membrane potential"/>
    <property type="evidence" value="ECO:0007669"/>
    <property type="project" value="TreeGrafter"/>
</dbReference>
<dbReference type="PROSITE" id="PS50004">
    <property type="entry name" value="C2"/>
    <property type="match status" value="1"/>
</dbReference>
<dbReference type="Pfam" id="PF00168">
    <property type="entry name" value="C2"/>
    <property type="match status" value="1"/>
</dbReference>
<feature type="non-terminal residue" evidence="4">
    <location>
        <position position="1"/>
    </location>
</feature>
<feature type="non-terminal residue" evidence="4">
    <location>
        <position position="118"/>
    </location>
</feature>
<dbReference type="GO" id="GO:0045202">
    <property type="term" value="C:synapse"/>
    <property type="evidence" value="ECO:0007669"/>
    <property type="project" value="UniProtKB-SubCell"/>
</dbReference>
<evidence type="ECO:0000256" key="2">
    <source>
        <dbReference type="ARBA" id="ARBA00034103"/>
    </source>
</evidence>
<feature type="domain" description="C2" evidence="3">
    <location>
        <begin position="1"/>
        <end position="86"/>
    </location>
</feature>
<evidence type="ECO:0000256" key="1">
    <source>
        <dbReference type="ARBA" id="ARBA00023018"/>
    </source>
</evidence>
<dbReference type="AlphaFoldDB" id="A0A0B6Y4Y2"/>
<dbReference type="GO" id="GO:0016020">
    <property type="term" value="C:membrane"/>
    <property type="evidence" value="ECO:0007669"/>
    <property type="project" value="InterPro"/>
</dbReference>